<keyword evidence="3" id="KW-1185">Reference proteome</keyword>
<dbReference type="HOGENOM" id="CLU_427554_0_0_1"/>
<feature type="compositionally biased region" description="Low complexity" evidence="1">
    <location>
        <begin position="558"/>
        <end position="570"/>
    </location>
</feature>
<evidence type="ECO:0000256" key="1">
    <source>
        <dbReference type="SAM" id="MobiDB-lite"/>
    </source>
</evidence>
<accession>A0A0C2T0J6</accession>
<feature type="compositionally biased region" description="Basic and acidic residues" evidence="1">
    <location>
        <begin position="602"/>
        <end position="611"/>
    </location>
</feature>
<dbReference type="EMBL" id="KN818226">
    <property type="protein sequence ID" value="KIL69330.1"/>
    <property type="molecule type" value="Genomic_DNA"/>
</dbReference>
<reference evidence="2 3" key="1">
    <citation type="submission" date="2014-04" db="EMBL/GenBank/DDBJ databases">
        <title>Evolutionary Origins and Diversification of the Mycorrhizal Mutualists.</title>
        <authorList>
            <consortium name="DOE Joint Genome Institute"/>
            <consortium name="Mycorrhizal Genomics Consortium"/>
            <person name="Kohler A."/>
            <person name="Kuo A."/>
            <person name="Nagy L.G."/>
            <person name="Floudas D."/>
            <person name="Copeland A."/>
            <person name="Barry K.W."/>
            <person name="Cichocki N."/>
            <person name="Veneault-Fourrey C."/>
            <person name="LaButti K."/>
            <person name="Lindquist E.A."/>
            <person name="Lipzen A."/>
            <person name="Lundell T."/>
            <person name="Morin E."/>
            <person name="Murat C."/>
            <person name="Riley R."/>
            <person name="Ohm R."/>
            <person name="Sun H."/>
            <person name="Tunlid A."/>
            <person name="Henrissat B."/>
            <person name="Grigoriev I.V."/>
            <person name="Hibbett D.S."/>
            <person name="Martin F."/>
        </authorList>
    </citation>
    <scope>NUCLEOTIDE SEQUENCE [LARGE SCALE GENOMIC DNA]</scope>
    <source>
        <strain evidence="2 3">Koide BX008</strain>
    </source>
</reference>
<gene>
    <name evidence="2" type="ORF">M378DRAFT_157592</name>
</gene>
<evidence type="ECO:0000313" key="2">
    <source>
        <dbReference type="EMBL" id="KIL69330.1"/>
    </source>
</evidence>
<protein>
    <submittedName>
        <fullName evidence="2">Uncharacterized protein</fullName>
    </submittedName>
</protein>
<dbReference type="Proteomes" id="UP000054549">
    <property type="component" value="Unassembled WGS sequence"/>
</dbReference>
<evidence type="ECO:0000313" key="3">
    <source>
        <dbReference type="Proteomes" id="UP000054549"/>
    </source>
</evidence>
<dbReference type="InParanoid" id="A0A0C2T0J6"/>
<proteinExistence type="predicted"/>
<sequence length="640" mass="70357">MITSQTDTTLGDFLLASSAMSSTDTFDLSYCLAINAGHYSPLLEISVSVHSLPSVSSADSIPPIPINNNLAHKVHMETYLSLYQSSYLDSPTSPLIDLNENVGIGALLAAPTVPRLRNMVKETLHIKRWLNGLVPNAGFSFRNRRPGETSVWKAEGSLFNPEEYEALRGRRSLSASEDRKRTRKSKLRRNALVFERDIKSGSGRGTTISVRLPPTSMHLEQLDPAFNTDSDVKSLQDTPTPRLMVSTSDAIFPISLESYSDVPDKAPQTLAARRGKKTLPQLSLRQCTGGDDYPGIPTAFLGAPSNYLAMDNNRQHHDDAQMDLHSMISTLQSRRVSGPFLPANNTKGDNYSVQDKQHMGHGFDSDRCALPDTAEYGDISLGSSSCPTTASYVVSSTGIAEPDSPDDSSEDLSVSQLADTRRHFCDKPSPQNVIKTPLNDAIGGRNKVRFGSLPNRQWESTKLREQLDLDKYIPLVNSTRKVQAPQATACKSVRRPSTVSSGAFVSRPRLPIPFKLTDRGSPSAQKPDLSTRPASTPGILRSERSLEGSKLAPQRHTIAQQIAARPKAAATPLSRLRTVTNARDFPEKEKDKRLSTLPALKTIDENTERRNNSVRQTPSRDASTKKKLQGPFRSIFTRLK</sequence>
<feature type="compositionally biased region" description="Basic and acidic residues" evidence="1">
    <location>
        <begin position="584"/>
        <end position="594"/>
    </location>
</feature>
<dbReference type="OrthoDB" id="2646484at2759"/>
<organism evidence="2 3">
    <name type="scientific">Amanita muscaria (strain Koide BX008)</name>
    <dbReference type="NCBI Taxonomy" id="946122"/>
    <lineage>
        <taxon>Eukaryota</taxon>
        <taxon>Fungi</taxon>
        <taxon>Dikarya</taxon>
        <taxon>Basidiomycota</taxon>
        <taxon>Agaricomycotina</taxon>
        <taxon>Agaricomycetes</taxon>
        <taxon>Agaricomycetidae</taxon>
        <taxon>Agaricales</taxon>
        <taxon>Pluteineae</taxon>
        <taxon>Amanitaceae</taxon>
        <taxon>Amanita</taxon>
    </lineage>
</organism>
<dbReference type="AlphaFoldDB" id="A0A0C2T0J6"/>
<name>A0A0C2T0J6_AMAMK</name>
<feature type="region of interest" description="Disordered" evidence="1">
    <location>
        <begin position="512"/>
        <end position="640"/>
    </location>
</feature>